<evidence type="ECO:0000313" key="3">
    <source>
        <dbReference type="WBParaSite" id="EEL_0000199101-mRNA-1"/>
    </source>
</evidence>
<reference evidence="3" key="1">
    <citation type="submission" date="2017-02" db="UniProtKB">
        <authorList>
            <consortium name="WormBaseParasite"/>
        </authorList>
    </citation>
    <scope>IDENTIFICATION</scope>
</reference>
<organism evidence="2 3">
    <name type="scientific">Elaeophora elaphi</name>
    <dbReference type="NCBI Taxonomy" id="1147741"/>
    <lineage>
        <taxon>Eukaryota</taxon>
        <taxon>Metazoa</taxon>
        <taxon>Ecdysozoa</taxon>
        <taxon>Nematoda</taxon>
        <taxon>Chromadorea</taxon>
        <taxon>Rhabditida</taxon>
        <taxon>Spirurina</taxon>
        <taxon>Spiruromorpha</taxon>
        <taxon>Filarioidea</taxon>
        <taxon>Onchocercidae</taxon>
        <taxon>Elaeophora</taxon>
    </lineage>
</organism>
<keyword evidence="2" id="KW-1185">Reference proteome</keyword>
<dbReference type="AlphaFoldDB" id="A0A0R3RKI2"/>
<dbReference type="Proteomes" id="UP000050640">
    <property type="component" value="Unplaced"/>
</dbReference>
<proteinExistence type="predicted"/>
<keyword evidence="1" id="KW-0175">Coiled coil</keyword>
<evidence type="ECO:0000313" key="2">
    <source>
        <dbReference type="Proteomes" id="UP000050640"/>
    </source>
</evidence>
<protein>
    <submittedName>
        <fullName evidence="3">SKA2 domain-containing protein</fullName>
    </submittedName>
</protein>
<accession>A0A0R3RKI2</accession>
<evidence type="ECO:0000256" key="1">
    <source>
        <dbReference type="SAM" id="Coils"/>
    </source>
</evidence>
<name>A0A0R3RKI2_9BILA</name>
<sequence>LKVLKAKCGVAETRNQSPETKILNHETETDHLDIQLTGLDTTLRQFEHEKEELRHQIEIFEEILIGYQQSALAALALLQSGGPDAIPAIKKLMENLLQ</sequence>
<dbReference type="WBParaSite" id="EEL_0000199101-mRNA-1">
    <property type="protein sequence ID" value="EEL_0000199101-mRNA-1"/>
    <property type="gene ID" value="EEL_0000199101"/>
</dbReference>
<feature type="coiled-coil region" evidence="1">
    <location>
        <begin position="36"/>
        <end position="63"/>
    </location>
</feature>